<dbReference type="InterPro" id="IPR053158">
    <property type="entry name" value="CapK_Type1_Caps_Biosynth"/>
</dbReference>
<evidence type="ECO:0000313" key="2">
    <source>
        <dbReference type="Proteomes" id="UP001304769"/>
    </source>
</evidence>
<proteinExistence type="predicted"/>
<dbReference type="SUPFAM" id="SSF56801">
    <property type="entry name" value="Acetyl-CoA synthetase-like"/>
    <property type="match status" value="1"/>
</dbReference>
<dbReference type="InterPro" id="IPR042099">
    <property type="entry name" value="ANL_N_sf"/>
</dbReference>
<accession>A0ABU5TBR5</accession>
<evidence type="ECO:0000313" key="1">
    <source>
        <dbReference type="EMBL" id="MEA5457119.1"/>
    </source>
</evidence>
<sequence>MDLRMLASLLGTRALWRRRDHWGEPQIRDHQDRALAVLRGYAYARSAFYRRHHAGLQGAPLTELPPVTKAQLMESFDDVVTDPQVRLADVEAHLSELVRSEGDPGQPWRGRWWAAQTAGTTGRRGVFVWDRREWSTVLASYARANDWAEVPAGLTRPLSVAVVSSRLPTHQSAVVGATLDSRFVPTLRLDATAPRAETVAALNRFQPRLLVGYASALRPLAAEQQAGRLAIRPQRVVSASEVLAPSAAKEMEEAWGSAPLDVYAATETAGVASPCRYKNRHLYEDLLVLEPVDASGSPVPPGTVAAKLLVTVLFSRTIPLIRYELTDQLSVDGRECPCGRRFVQVSGVVGRLEDVLHLPGPSGTAEVHPNVFHAILDTAGATGWQVRQEADGLTVLLAGPPPDVALVALGRELEQALERAGAGETAVRWMVVEEIPRTALGKAPLVRALRPPSASPPMGSGTP</sequence>
<keyword evidence="1" id="KW-0436">Ligase</keyword>
<dbReference type="PANTHER" id="PTHR36932">
    <property type="entry name" value="CAPSULAR POLYSACCHARIDE BIOSYNTHESIS PROTEIN"/>
    <property type="match status" value="1"/>
</dbReference>
<protein>
    <submittedName>
        <fullName evidence="1">Phenylacetate--CoA ligase family protein</fullName>
    </submittedName>
</protein>
<organism evidence="1 2">
    <name type="scientific">Sinomonas terricola</name>
    <dbReference type="NCBI Taxonomy" id="3110330"/>
    <lineage>
        <taxon>Bacteria</taxon>
        <taxon>Bacillati</taxon>
        <taxon>Actinomycetota</taxon>
        <taxon>Actinomycetes</taxon>
        <taxon>Micrococcales</taxon>
        <taxon>Micrococcaceae</taxon>
        <taxon>Sinomonas</taxon>
    </lineage>
</organism>
<name>A0ABU5TBR5_9MICC</name>
<reference evidence="1 2" key="1">
    <citation type="submission" date="2023-12" db="EMBL/GenBank/DDBJ databases">
        <title>Sinomonas terricola sp. nov, isolated from litchi orchard soil in Guangdong, PR China.</title>
        <authorList>
            <person name="Jiaxin W."/>
            <person name="Yang Z."/>
            <person name="Honghui Z."/>
        </authorList>
    </citation>
    <scope>NUCLEOTIDE SEQUENCE [LARGE SCALE GENOMIC DNA]</scope>
    <source>
        <strain evidence="1 2">JGH33</strain>
    </source>
</reference>
<dbReference type="EMBL" id="JAYGGQ010000022">
    <property type="protein sequence ID" value="MEA5457119.1"/>
    <property type="molecule type" value="Genomic_DNA"/>
</dbReference>
<keyword evidence="2" id="KW-1185">Reference proteome</keyword>
<dbReference type="Gene3D" id="3.40.50.12780">
    <property type="entry name" value="N-terminal domain of ligase-like"/>
    <property type="match status" value="1"/>
</dbReference>
<comment type="caution">
    <text evidence="1">The sequence shown here is derived from an EMBL/GenBank/DDBJ whole genome shotgun (WGS) entry which is preliminary data.</text>
</comment>
<gene>
    <name evidence="1" type="ORF">SPF06_20560</name>
</gene>
<dbReference type="PANTHER" id="PTHR36932:SF1">
    <property type="entry name" value="CAPSULAR POLYSACCHARIDE BIOSYNTHESIS PROTEIN"/>
    <property type="match status" value="1"/>
</dbReference>
<dbReference type="RefSeq" id="WP_323281031.1">
    <property type="nucleotide sequence ID" value="NZ_JAYGGQ010000022.1"/>
</dbReference>
<dbReference type="Proteomes" id="UP001304769">
    <property type="component" value="Unassembled WGS sequence"/>
</dbReference>
<dbReference type="GO" id="GO:0016874">
    <property type="term" value="F:ligase activity"/>
    <property type="evidence" value="ECO:0007669"/>
    <property type="project" value="UniProtKB-KW"/>
</dbReference>